<dbReference type="SUPFAM" id="SSF52058">
    <property type="entry name" value="L domain-like"/>
    <property type="match status" value="1"/>
</dbReference>
<feature type="domain" description="Disease resistance protein winged helix" evidence="8">
    <location>
        <begin position="411"/>
        <end position="481"/>
    </location>
</feature>
<dbReference type="InterPro" id="IPR058922">
    <property type="entry name" value="WHD_DRP"/>
</dbReference>
<dbReference type="OrthoDB" id="1291908at2759"/>
<dbReference type="InterPro" id="IPR038005">
    <property type="entry name" value="RX-like_CC"/>
</dbReference>
<dbReference type="FunFam" id="3.40.50.300:FF:001091">
    <property type="entry name" value="Probable disease resistance protein At1g61300"/>
    <property type="match status" value="1"/>
</dbReference>
<evidence type="ECO:0000256" key="1">
    <source>
        <dbReference type="ARBA" id="ARBA00008894"/>
    </source>
</evidence>
<keyword evidence="6" id="KW-0067">ATP-binding</keyword>
<keyword evidence="2" id="KW-0433">Leucine-rich repeat</keyword>
<protein>
    <submittedName>
        <fullName evidence="9">Uncharacterized protein</fullName>
    </submittedName>
</protein>
<dbReference type="Gene3D" id="1.10.10.10">
    <property type="entry name" value="Winged helix-like DNA-binding domain superfamily/Winged helix DNA-binding domain"/>
    <property type="match status" value="1"/>
</dbReference>
<sequence>MAYASVASLMRTMGVVLEPKSPLKSLISDHKEEFLALHKKVSFLEVFLKKFEKNNTYGKMTDLEEQIKELATVAEHIIQEGLTEIVTTTKYDVVQREEIHERLWDSLKQVAKEFDCVRKESTKFQDKGKQAPKEFLVQDSSSVKHTPYVENNMVGRDDQRKRMLTELTRYGGSSGDLKIIPIVGMGGIGKTTLAKEVYNDESIRLHFNVHSWATVSQKHNVKEILLSLLGCAKGENFYKYSEADLADMLQKSLKGKRYLIVLDDMWDSEAWEAVRLCFPSENNGSRILLTTRNTELASYAGTESLSLQMDLMCPVESWNLFESIVFSNEVLPLEFKIIGKQIVDKCHGLPLSIAVVAGLLKSKRTIEYWENVSKDVKPITNNPDKQCLDVLGLSYNHLTSDLKACLLYFGIFPEDNVISAKRLMKFWIAKGLLKLENDLEGEAEKCLQELVDRCLVLVCKKSPDGTKIRSCKVHDLIHDLCLREVQRENVFIMNDIVFNNSDANHVPSECQSLSWRQVQPFKCWTREEIYDVPRVDCRALLTPVHRQLRDHDNNNLLKRTHSIFFFGNNSLAFILKSELIHFKLLKVLDLSRMRIDSFPQQILSLIWLRYLALSYFQDFHIPRAIYRLFNLQTFRAEGLNFSFVFFPEEIWGLMQLRHLELRRFYLPNIPSGSVNKGRHLGFPNIKTVSYLCPSCCTKEVIMGIQNVKKLKIIGDEVDCEIFRDSGLLNNLVYLQQLEIFSLTCLDDSRLPVIIPSAKPFPATLKKLKLEGTYLSWSYLDIIAELPNLEVLKLLFYACQGEEWYPNVRGFTRLKLLQIDNHYLKHWKATNDNFPVLERLMLSYCIFLKEIPIEFAEINTLQRIELTRCPPELGESAARIQQEQEEIGNNPVDVLISYPYYVSRRF</sequence>
<dbReference type="CDD" id="cd14798">
    <property type="entry name" value="RX-CC_like"/>
    <property type="match status" value="1"/>
</dbReference>
<feature type="domain" description="NB-ARC" evidence="7">
    <location>
        <begin position="174"/>
        <end position="329"/>
    </location>
</feature>
<dbReference type="Gene3D" id="3.80.10.10">
    <property type="entry name" value="Ribonuclease Inhibitor"/>
    <property type="match status" value="1"/>
</dbReference>
<keyword evidence="5" id="KW-0611">Plant defense</keyword>
<dbReference type="FunFam" id="1.10.10.10:FF:000322">
    <property type="entry name" value="Probable disease resistance protein At1g63360"/>
    <property type="match status" value="1"/>
</dbReference>
<dbReference type="Pfam" id="PF23559">
    <property type="entry name" value="WHD_DRP"/>
    <property type="match status" value="1"/>
</dbReference>
<dbReference type="GO" id="GO:0051607">
    <property type="term" value="P:defense response to virus"/>
    <property type="evidence" value="ECO:0007669"/>
    <property type="project" value="UniProtKB-ARBA"/>
</dbReference>
<dbReference type="GO" id="GO:0005524">
    <property type="term" value="F:ATP binding"/>
    <property type="evidence" value="ECO:0007669"/>
    <property type="project" value="UniProtKB-KW"/>
</dbReference>
<dbReference type="EMBL" id="MLFT02000003">
    <property type="protein sequence ID" value="PHT51826.1"/>
    <property type="molecule type" value="Genomic_DNA"/>
</dbReference>
<comment type="caution">
    <text evidence="9">The sequence shown here is derived from an EMBL/GenBank/DDBJ whole genome shotgun (WGS) entry which is preliminary data.</text>
</comment>
<keyword evidence="10" id="KW-1185">Reference proteome</keyword>
<evidence type="ECO:0000256" key="5">
    <source>
        <dbReference type="ARBA" id="ARBA00022821"/>
    </source>
</evidence>
<dbReference type="Pfam" id="PF00931">
    <property type="entry name" value="NB-ARC"/>
    <property type="match status" value="1"/>
</dbReference>
<keyword evidence="3" id="KW-0677">Repeat</keyword>
<accession>A0A2G2X2V5</accession>
<evidence type="ECO:0000313" key="10">
    <source>
        <dbReference type="Proteomes" id="UP000224567"/>
    </source>
</evidence>
<dbReference type="PANTHER" id="PTHR15140:SF33">
    <property type="entry name" value="LATE BLIGHT RESISTANCE PROTEIN HOMOLOG R1A-3 ISOFORM X1"/>
    <property type="match status" value="1"/>
</dbReference>
<evidence type="ECO:0000259" key="8">
    <source>
        <dbReference type="Pfam" id="PF23559"/>
    </source>
</evidence>
<proteinExistence type="inferred from homology"/>
<evidence type="ECO:0000259" key="7">
    <source>
        <dbReference type="Pfam" id="PF00931"/>
    </source>
</evidence>
<dbReference type="AlphaFoldDB" id="A0A2G2X2V5"/>
<dbReference type="Gene3D" id="3.40.50.300">
    <property type="entry name" value="P-loop containing nucleotide triphosphate hydrolases"/>
    <property type="match status" value="1"/>
</dbReference>
<dbReference type="InterPro" id="IPR042197">
    <property type="entry name" value="Apaf_helical"/>
</dbReference>
<dbReference type="SUPFAM" id="SSF52540">
    <property type="entry name" value="P-loop containing nucleoside triphosphate hydrolases"/>
    <property type="match status" value="1"/>
</dbReference>
<dbReference type="GO" id="GO:0043531">
    <property type="term" value="F:ADP binding"/>
    <property type="evidence" value="ECO:0007669"/>
    <property type="project" value="InterPro"/>
</dbReference>
<dbReference type="PRINTS" id="PR00364">
    <property type="entry name" value="DISEASERSIST"/>
</dbReference>
<comment type="similarity">
    <text evidence="1">Belongs to the disease resistance NB-LRR family.</text>
</comment>
<dbReference type="PANTHER" id="PTHR15140">
    <property type="entry name" value="TUBULIN-SPECIFIC CHAPERONE E"/>
    <property type="match status" value="1"/>
</dbReference>
<dbReference type="InterPro" id="IPR032675">
    <property type="entry name" value="LRR_dom_sf"/>
</dbReference>
<name>A0A2G2X2V5_CAPBA</name>
<dbReference type="Gene3D" id="1.20.5.4130">
    <property type="match status" value="1"/>
</dbReference>
<evidence type="ECO:0000256" key="2">
    <source>
        <dbReference type="ARBA" id="ARBA00022614"/>
    </source>
</evidence>
<reference evidence="9 10" key="1">
    <citation type="journal article" date="2017" name="Genome Biol.">
        <title>New reference genome sequences of hot pepper reveal the massive evolution of plant disease-resistance genes by retroduplication.</title>
        <authorList>
            <person name="Kim S."/>
            <person name="Park J."/>
            <person name="Yeom S.I."/>
            <person name="Kim Y.M."/>
            <person name="Seo E."/>
            <person name="Kim K.T."/>
            <person name="Kim M.S."/>
            <person name="Lee J.M."/>
            <person name="Cheong K."/>
            <person name="Shin H.S."/>
            <person name="Kim S.B."/>
            <person name="Han K."/>
            <person name="Lee J."/>
            <person name="Park M."/>
            <person name="Lee H.A."/>
            <person name="Lee H.Y."/>
            <person name="Lee Y."/>
            <person name="Oh S."/>
            <person name="Lee J.H."/>
            <person name="Choi E."/>
            <person name="Choi E."/>
            <person name="Lee S.E."/>
            <person name="Jeon J."/>
            <person name="Kim H."/>
            <person name="Choi G."/>
            <person name="Song H."/>
            <person name="Lee J."/>
            <person name="Lee S.C."/>
            <person name="Kwon J.K."/>
            <person name="Lee H.Y."/>
            <person name="Koo N."/>
            <person name="Hong Y."/>
            <person name="Kim R.W."/>
            <person name="Kang W.H."/>
            <person name="Huh J.H."/>
            <person name="Kang B.C."/>
            <person name="Yang T.J."/>
            <person name="Lee Y.H."/>
            <person name="Bennetzen J.L."/>
            <person name="Choi D."/>
        </authorList>
    </citation>
    <scope>NUCLEOTIDE SEQUENCE [LARGE SCALE GENOMIC DNA]</scope>
    <source>
        <strain evidence="10">cv. PBC81</strain>
    </source>
</reference>
<keyword evidence="4" id="KW-0547">Nucleotide-binding</keyword>
<dbReference type="Gene3D" id="1.10.8.430">
    <property type="entry name" value="Helical domain of apoptotic protease-activating factors"/>
    <property type="match status" value="1"/>
</dbReference>
<dbReference type="InterPro" id="IPR027417">
    <property type="entry name" value="P-loop_NTPase"/>
</dbReference>
<evidence type="ECO:0000256" key="6">
    <source>
        <dbReference type="ARBA" id="ARBA00022840"/>
    </source>
</evidence>
<organism evidence="9 10">
    <name type="scientific">Capsicum baccatum</name>
    <name type="common">Peruvian pepper</name>
    <dbReference type="NCBI Taxonomy" id="33114"/>
    <lineage>
        <taxon>Eukaryota</taxon>
        <taxon>Viridiplantae</taxon>
        <taxon>Streptophyta</taxon>
        <taxon>Embryophyta</taxon>
        <taxon>Tracheophyta</taxon>
        <taxon>Spermatophyta</taxon>
        <taxon>Magnoliopsida</taxon>
        <taxon>eudicotyledons</taxon>
        <taxon>Gunneridae</taxon>
        <taxon>Pentapetalae</taxon>
        <taxon>asterids</taxon>
        <taxon>lamiids</taxon>
        <taxon>Solanales</taxon>
        <taxon>Solanaceae</taxon>
        <taxon>Solanoideae</taxon>
        <taxon>Capsiceae</taxon>
        <taxon>Capsicum</taxon>
    </lineage>
</organism>
<evidence type="ECO:0000313" key="9">
    <source>
        <dbReference type="EMBL" id="PHT51826.1"/>
    </source>
</evidence>
<evidence type="ECO:0000256" key="3">
    <source>
        <dbReference type="ARBA" id="ARBA00022737"/>
    </source>
</evidence>
<gene>
    <name evidence="9" type="ORF">CQW23_06288</name>
</gene>
<dbReference type="InterPro" id="IPR036388">
    <property type="entry name" value="WH-like_DNA-bd_sf"/>
</dbReference>
<evidence type="ECO:0000256" key="4">
    <source>
        <dbReference type="ARBA" id="ARBA00022741"/>
    </source>
</evidence>
<reference evidence="10" key="2">
    <citation type="journal article" date="2017" name="J. Anim. Genet.">
        <title>Multiple reference genome sequences of hot pepper reveal the massive evolution of plant disease resistance genes by retroduplication.</title>
        <authorList>
            <person name="Kim S."/>
            <person name="Park J."/>
            <person name="Yeom S.-I."/>
            <person name="Kim Y.-M."/>
            <person name="Seo E."/>
            <person name="Kim K.-T."/>
            <person name="Kim M.-S."/>
            <person name="Lee J.M."/>
            <person name="Cheong K."/>
            <person name="Shin H.-S."/>
            <person name="Kim S.-B."/>
            <person name="Han K."/>
            <person name="Lee J."/>
            <person name="Park M."/>
            <person name="Lee H.-A."/>
            <person name="Lee H.-Y."/>
            <person name="Lee Y."/>
            <person name="Oh S."/>
            <person name="Lee J.H."/>
            <person name="Choi E."/>
            <person name="Choi E."/>
            <person name="Lee S.E."/>
            <person name="Jeon J."/>
            <person name="Kim H."/>
            <person name="Choi G."/>
            <person name="Song H."/>
            <person name="Lee J."/>
            <person name="Lee S.-C."/>
            <person name="Kwon J.-K."/>
            <person name="Lee H.-Y."/>
            <person name="Koo N."/>
            <person name="Hong Y."/>
            <person name="Kim R.W."/>
            <person name="Kang W.-H."/>
            <person name="Huh J.H."/>
            <person name="Kang B.-C."/>
            <person name="Yang T.-J."/>
            <person name="Lee Y.-H."/>
            <person name="Bennetzen J.L."/>
            <person name="Choi D."/>
        </authorList>
    </citation>
    <scope>NUCLEOTIDE SEQUENCE [LARGE SCALE GENOMIC DNA]</scope>
    <source>
        <strain evidence="10">cv. PBC81</strain>
    </source>
</reference>
<dbReference type="InterPro" id="IPR002182">
    <property type="entry name" value="NB-ARC"/>
</dbReference>
<dbReference type="Proteomes" id="UP000224567">
    <property type="component" value="Unassembled WGS sequence"/>
</dbReference>